<keyword evidence="3" id="KW-0413">Isomerase</keyword>
<dbReference type="InterPro" id="IPR000297">
    <property type="entry name" value="PPIase_PpiC"/>
</dbReference>
<accession>A0A1Y6CRV6</accession>
<reference evidence="3 4" key="1">
    <citation type="submission" date="2016-12" db="EMBL/GenBank/DDBJ databases">
        <authorList>
            <person name="Song W.-J."/>
            <person name="Kurnit D.M."/>
        </authorList>
    </citation>
    <scope>NUCLEOTIDE SEQUENCE [LARGE SCALE GENOMIC DNA]</scope>
    <source>
        <strain evidence="3 4">175</strain>
    </source>
</reference>
<dbReference type="SUPFAM" id="SSF109998">
    <property type="entry name" value="Triger factor/SurA peptide-binding domain-like"/>
    <property type="match status" value="1"/>
</dbReference>
<dbReference type="Gene3D" id="1.10.8.1040">
    <property type="match status" value="1"/>
</dbReference>
<proteinExistence type="predicted"/>
<keyword evidence="4" id="KW-1185">Reference proteome</keyword>
<evidence type="ECO:0000313" key="4">
    <source>
        <dbReference type="Proteomes" id="UP000192923"/>
    </source>
</evidence>
<protein>
    <submittedName>
        <fullName evidence="3">Peptidyl-prolyl cis-trans isomerase, EpsD family</fullName>
    </submittedName>
</protein>
<sequence length="305" mass="34311">MTKVLIRIILVFISLALAGCGGSEAKHSSQVVARVNHAEITVHQLNSFLAHTRVKTGETPREASRDALETLIEQELLVQQAMREDLERDPKIMLAIEDAKRRILALAYLERKVLPKVPPTPEDTAAFYREHSELFSQRKLYRLQAFSIPADRFDPGLQKLLDLIQTPQATANILQAQMIDYQTEWLQWSAEQAPLELLPRLVGMKPGDIASIQRGKTVLLLQLEAALLAPVDEEKAKPAIEAYLSSVRNVEVSRIHLNRLWQVAEIHYQGEFAGYEPETMQRSNAGQNELTSSDGRHLQKGIDGL</sequence>
<feature type="domain" description="PpiC" evidence="2">
    <location>
        <begin position="119"/>
        <end position="226"/>
    </location>
</feature>
<dbReference type="STRING" id="1760988.SAMN02949497_0636"/>
<dbReference type="Pfam" id="PF13145">
    <property type="entry name" value="Rotamase_2"/>
    <property type="match status" value="1"/>
</dbReference>
<dbReference type="EMBL" id="FXAM01000001">
    <property type="protein sequence ID" value="SMF93358.1"/>
    <property type="molecule type" value="Genomic_DNA"/>
</dbReference>
<feature type="region of interest" description="Disordered" evidence="1">
    <location>
        <begin position="280"/>
        <end position="305"/>
    </location>
</feature>
<gene>
    <name evidence="3" type="ORF">SAMN02949497_0636</name>
</gene>
<dbReference type="PROSITE" id="PS51257">
    <property type="entry name" value="PROKAR_LIPOPROTEIN"/>
    <property type="match status" value="1"/>
</dbReference>
<dbReference type="AlphaFoldDB" id="A0A1Y6CRV6"/>
<dbReference type="InterPro" id="IPR027304">
    <property type="entry name" value="Trigger_fact/SurA_dom_sf"/>
</dbReference>
<feature type="compositionally biased region" description="Polar residues" evidence="1">
    <location>
        <begin position="280"/>
        <end position="293"/>
    </location>
</feature>
<dbReference type="NCBIfam" id="TIGR02925">
    <property type="entry name" value="cis_trans_EpsD"/>
    <property type="match status" value="1"/>
</dbReference>
<evidence type="ECO:0000256" key="1">
    <source>
        <dbReference type="SAM" id="MobiDB-lite"/>
    </source>
</evidence>
<dbReference type="GO" id="GO:0003755">
    <property type="term" value="F:peptidyl-prolyl cis-trans isomerase activity"/>
    <property type="evidence" value="ECO:0007669"/>
    <property type="project" value="InterPro"/>
</dbReference>
<evidence type="ECO:0000259" key="2">
    <source>
        <dbReference type="Pfam" id="PF13145"/>
    </source>
</evidence>
<dbReference type="InterPro" id="IPR014274">
    <property type="entry name" value="PPIase_EpsD"/>
</dbReference>
<evidence type="ECO:0000313" key="3">
    <source>
        <dbReference type="EMBL" id="SMF93358.1"/>
    </source>
</evidence>
<dbReference type="Proteomes" id="UP000192923">
    <property type="component" value="Unassembled WGS sequence"/>
</dbReference>
<organism evidence="3 4">
    <name type="scientific">Methylomagnum ishizawai</name>
    <dbReference type="NCBI Taxonomy" id="1760988"/>
    <lineage>
        <taxon>Bacteria</taxon>
        <taxon>Pseudomonadati</taxon>
        <taxon>Pseudomonadota</taxon>
        <taxon>Gammaproteobacteria</taxon>
        <taxon>Methylococcales</taxon>
        <taxon>Methylococcaceae</taxon>
        <taxon>Methylomagnum</taxon>
    </lineage>
</organism>
<name>A0A1Y6CRV6_9GAMM</name>